<dbReference type="AlphaFoldDB" id="A0A4V6Q0S3"/>
<evidence type="ECO:0000313" key="1">
    <source>
        <dbReference type="EMBL" id="TDS62085.1"/>
    </source>
</evidence>
<dbReference type="Proteomes" id="UP000295215">
    <property type="component" value="Unassembled WGS sequence"/>
</dbReference>
<dbReference type="RefSeq" id="WP_133712096.1">
    <property type="nucleotide sequence ID" value="NZ_SOAG01000007.1"/>
</dbReference>
<accession>A0A4V6Q0S3</accession>
<evidence type="ECO:0008006" key="3">
    <source>
        <dbReference type="Google" id="ProtNLM"/>
    </source>
</evidence>
<proteinExistence type="predicted"/>
<name>A0A4V6Q0S3_9FLAO</name>
<gene>
    <name evidence="1" type="ORF">C8P70_10752</name>
</gene>
<evidence type="ECO:0000313" key="2">
    <source>
        <dbReference type="Proteomes" id="UP000295215"/>
    </source>
</evidence>
<sequence>MKKNTFKLLSGIFIASLIITGCSNDDSSASPNDPDKPTDNIISIKDSYQIDRSKLLTIIPDLKSFHSPEILWTITGINGNNKDSLISKDEKLHFITLNEGNYSLIINVKDGNNTVEKEFSIRVDKEKKPYKYHIAKVFDFLPAYGQFTNEMPKYEEGDTSEIMRKKAEQAIASENPSMISLGGFGGYVTFGFDHTIVNVPGKRDFRILGNAFANSSEPGIIMVAFDKNANGVPDEDEWYEIAGNEHSNSQVIKNYEITFFKPTAELDATTGNIEEYIQWKDNQGNEGWKPKNQFHSQSYYPLWITQESMTYRGTLLPNNAIESNGIWQLKEFEWGYADNYPNTHDESAIDIAWAVDQNGNKVFLPGIDFIKVYTGLNQEAGWLGETSTEVSGAIDLHIKQETIPTRK</sequence>
<protein>
    <recommendedName>
        <fullName evidence="3">PKD family protein</fullName>
    </recommendedName>
</protein>
<dbReference type="PROSITE" id="PS51257">
    <property type="entry name" value="PROKAR_LIPOPROTEIN"/>
    <property type="match status" value="1"/>
</dbReference>
<organism evidence="1 2">
    <name type="scientific">Myroides indicus</name>
    <dbReference type="NCBI Taxonomy" id="1323422"/>
    <lineage>
        <taxon>Bacteria</taxon>
        <taxon>Pseudomonadati</taxon>
        <taxon>Bacteroidota</taxon>
        <taxon>Flavobacteriia</taxon>
        <taxon>Flavobacteriales</taxon>
        <taxon>Flavobacteriaceae</taxon>
        <taxon>Myroides</taxon>
    </lineage>
</organism>
<keyword evidence="2" id="KW-1185">Reference proteome</keyword>
<dbReference type="OrthoDB" id="975810at2"/>
<dbReference type="EMBL" id="SOAG01000007">
    <property type="protein sequence ID" value="TDS62085.1"/>
    <property type="molecule type" value="Genomic_DNA"/>
</dbReference>
<reference evidence="1 2" key="1">
    <citation type="submission" date="2019-03" db="EMBL/GenBank/DDBJ databases">
        <title>Genomic Encyclopedia of Archaeal and Bacterial Type Strains, Phase II (KMG-II): from individual species to whole genera.</title>
        <authorList>
            <person name="Goeker M."/>
        </authorList>
    </citation>
    <scope>NUCLEOTIDE SEQUENCE [LARGE SCALE GENOMIC DNA]</scope>
    <source>
        <strain evidence="1 2">DSM 28213</strain>
    </source>
</reference>
<comment type="caution">
    <text evidence="1">The sequence shown here is derived from an EMBL/GenBank/DDBJ whole genome shotgun (WGS) entry which is preliminary data.</text>
</comment>